<organism evidence="2 3">
    <name type="scientific">Citricoccus parietis</name>
    <dbReference type="NCBI Taxonomy" id="592307"/>
    <lineage>
        <taxon>Bacteria</taxon>
        <taxon>Bacillati</taxon>
        <taxon>Actinomycetota</taxon>
        <taxon>Actinomycetes</taxon>
        <taxon>Micrococcales</taxon>
        <taxon>Micrococcaceae</taxon>
        <taxon>Citricoccus</taxon>
    </lineage>
</organism>
<protein>
    <submittedName>
        <fullName evidence="2">Uncharacterized protein</fullName>
    </submittedName>
</protein>
<sequence>MRGVAAEAVATVATTFSGDALATISCPSTSDIHTLAPRPRRWPSRPRMSHIMRR</sequence>
<dbReference type="EMBL" id="JBHMFI010000001">
    <property type="protein sequence ID" value="MFB9069887.1"/>
    <property type="molecule type" value="Genomic_DNA"/>
</dbReference>
<feature type="region of interest" description="Disordered" evidence="1">
    <location>
        <begin position="35"/>
        <end position="54"/>
    </location>
</feature>
<evidence type="ECO:0000313" key="2">
    <source>
        <dbReference type="EMBL" id="MFB9069887.1"/>
    </source>
</evidence>
<proteinExistence type="predicted"/>
<evidence type="ECO:0000256" key="1">
    <source>
        <dbReference type="SAM" id="MobiDB-lite"/>
    </source>
</evidence>
<keyword evidence="3" id="KW-1185">Reference proteome</keyword>
<dbReference type="Proteomes" id="UP001589575">
    <property type="component" value="Unassembled WGS sequence"/>
</dbReference>
<comment type="caution">
    <text evidence="2">The sequence shown here is derived from an EMBL/GenBank/DDBJ whole genome shotgun (WGS) entry which is preliminary data.</text>
</comment>
<name>A0ABV5FT74_9MICC</name>
<gene>
    <name evidence="2" type="ORF">ACFFX0_01225</name>
</gene>
<accession>A0ABV5FT74</accession>
<evidence type="ECO:0000313" key="3">
    <source>
        <dbReference type="Proteomes" id="UP001589575"/>
    </source>
</evidence>
<reference evidence="2 3" key="1">
    <citation type="submission" date="2024-09" db="EMBL/GenBank/DDBJ databases">
        <authorList>
            <person name="Sun Q."/>
            <person name="Mori K."/>
        </authorList>
    </citation>
    <scope>NUCLEOTIDE SEQUENCE [LARGE SCALE GENOMIC DNA]</scope>
    <source>
        <strain evidence="2 3">CCM 7609</strain>
    </source>
</reference>
<feature type="compositionally biased region" description="Basic residues" evidence="1">
    <location>
        <begin position="38"/>
        <end position="54"/>
    </location>
</feature>